<dbReference type="PANTHER" id="PTHR14187">
    <property type="entry name" value="ALPHA KINASE/ELONGATION FACTOR 2 KINASE"/>
    <property type="match status" value="1"/>
</dbReference>
<proteinExistence type="predicted"/>
<dbReference type="InterPro" id="IPR043129">
    <property type="entry name" value="ATPase_NBD"/>
</dbReference>
<reference evidence="2" key="1">
    <citation type="journal article" date="2023" name="Mol. Phylogenet. Evol.">
        <title>Genome-scale phylogeny and comparative genomics of the fungal order Sordariales.</title>
        <authorList>
            <person name="Hensen N."/>
            <person name="Bonometti L."/>
            <person name="Westerberg I."/>
            <person name="Brannstrom I.O."/>
            <person name="Guillou S."/>
            <person name="Cros-Aarteil S."/>
            <person name="Calhoun S."/>
            <person name="Haridas S."/>
            <person name="Kuo A."/>
            <person name="Mondo S."/>
            <person name="Pangilinan J."/>
            <person name="Riley R."/>
            <person name="LaButti K."/>
            <person name="Andreopoulos B."/>
            <person name="Lipzen A."/>
            <person name="Chen C."/>
            <person name="Yan M."/>
            <person name="Daum C."/>
            <person name="Ng V."/>
            <person name="Clum A."/>
            <person name="Steindorff A."/>
            <person name="Ohm R.A."/>
            <person name="Martin F."/>
            <person name="Silar P."/>
            <person name="Natvig D.O."/>
            <person name="Lalanne C."/>
            <person name="Gautier V."/>
            <person name="Ament-Velasquez S.L."/>
            <person name="Kruys A."/>
            <person name="Hutchinson M.I."/>
            <person name="Powell A.J."/>
            <person name="Barry K."/>
            <person name="Miller A.N."/>
            <person name="Grigoriev I.V."/>
            <person name="Debuchy R."/>
            <person name="Gladieux P."/>
            <person name="Hiltunen Thoren M."/>
            <person name="Johannesson H."/>
        </authorList>
    </citation>
    <scope>NUCLEOTIDE SEQUENCE [LARGE SCALE GENOMIC DNA]</scope>
    <source>
        <strain evidence="2">CBS 340.73</strain>
    </source>
</reference>
<comment type="caution">
    <text evidence="1">The sequence shown here is derived from an EMBL/GenBank/DDBJ whole genome shotgun (WGS) entry which is preliminary data.</text>
</comment>
<accession>A0AAN6S7K2</accession>
<keyword evidence="2" id="KW-1185">Reference proteome</keyword>
<gene>
    <name evidence="1" type="ORF">QBC46DRAFT_282050</name>
</gene>
<dbReference type="Gene3D" id="3.30.420.40">
    <property type="match status" value="1"/>
</dbReference>
<name>A0AAN6S7K2_9PEZI</name>
<dbReference type="Proteomes" id="UP001303473">
    <property type="component" value="Unassembled WGS sequence"/>
</dbReference>
<evidence type="ECO:0000313" key="2">
    <source>
        <dbReference type="Proteomes" id="UP001303473"/>
    </source>
</evidence>
<dbReference type="CDD" id="cd10170">
    <property type="entry name" value="ASKHA_NBD_HSP70"/>
    <property type="match status" value="1"/>
</dbReference>
<dbReference type="AlphaFoldDB" id="A0AAN6S7K2"/>
<organism evidence="1 2">
    <name type="scientific">Diplogelasinospora grovesii</name>
    <dbReference type="NCBI Taxonomy" id="303347"/>
    <lineage>
        <taxon>Eukaryota</taxon>
        <taxon>Fungi</taxon>
        <taxon>Dikarya</taxon>
        <taxon>Ascomycota</taxon>
        <taxon>Pezizomycotina</taxon>
        <taxon>Sordariomycetes</taxon>
        <taxon>Sordariomycetidae</taxon>
        <taxon>Sordariales</taxon>
        <taxon>Diplogelasinosporaceae</taxon>
        <taxon>Diplogelasinospora</taxon>
    </lineage>
</organism>
<dbReference type="EMBL" id="MU853766">
    <property type="protein sequence ID" value="KAK3943370.1"/>
    <property type="molecule type" value="Genomic_DNA"/>
</dbReference>
<dbReference type="PANTHER" id="PTHR14187:SF82">
    <property type="entry name" value="FAMILY CHAPERONE, PUTATIVE (AFU_ORTHOLOGUE AFUA_7G08575)-RELATED"/>
    <property type="match status" value="1"/>
</dbReference>
<dbReference type="SUPFAM" id="SSF53067">
    <property type="entry name" value="Actin-like ATPase domain"/>
    <property type="match status" value="2"/>
</dbReference>
<evidence type="ECO:0000313" key="1">
    <source>
        <dbReference type="EMBL" id="KAK3943370.1"/>
    </source>
</evidence>
<protein>
    <submittedName>
        <fullName evidence="1">Uncharacterized protein</fullName>
    </submittedName>
</protein>
<sequence>MSSSQGPRFVISVDYGTTYTGVAWVLTTAAPPRLQDVKVVRTWSGGLGPKVPSKLTYSRNGGERFGYNIGTDAYVLQWTKLELEPPSRPKALQNLIHSLEETRLLAFNLDNVLVDQIPRHLIKTATDIVTDYLVEVAIWVRRDIESEKEANTLRDFPIDLVITHPATWHSRAKNLTFRAVNAAFRHVFHEMNDTPGIARLATEPEACAQYTMRVAQDQGMATSGLRKGECFVVVDAGGGTVDLVSYKVEELSPNFRVSKATSVSGGPYGATLVDRYFIERFLPQRLSPEDYSSLMNLGGGEERHGGGSHKVFASGEQIMLTRFENLKHGFAGQPGPNGTGKNFIDLPEGIGLQDAPERGISNGQLCVTWRDLEDMFRDSVEGTLRLITEQLVQIDLQRLRVRTVFLSGGFSRNEYLFKRITELTRGWRFNLLRGDEQDEGSWTAVIKGAALMGLGVGCEMPPPCVECPYHIGVVVSKPFNQYDHDQAQLYTDTFDSRPLAKDTIQWMVARGDLITRDEAIVENTKLIKKIRRNGNKAGSVIIVASDFDGPSENATAGMHLPSESACKEAPIDTLLATASRQEIFLDYDLRVMPTQQAHAMFQAVDDPQTRVSYYRVELEVEISVSQSGARFDLICGRTVNMMGGVGAPGHLLVSKMMDFPDTMHRA</sequence>